<dbReference type="EnsemblPlants" id="Pp3c14_8160V3.1">
    <property type="protein sequence ID" value="PAC:32960986.CDS.1"/>
    <property type="gene ID" value="Pp3c14_8160"/>
</dbReference>
<evidence type="ECO:0000313" key="4">
    <source>
        <dbReference type="Proteomes" id="UP000006727"/>
    </source>
</evidence>
<dbReference type="AlphaFoldDB" id="A0A2K1JGX8"/>
<dbReference type="Gramene" id="Pp3c14_8160V3.1">
    <property type="protein sequence ID" value="PAC:32960986.CDS.1"/>
    <property type="gene ID" value="Pp3c14_8160"/>
</dbReference>
<dbReference type="InParanoid" id="A0A2K1JGX8"/>
<reference evidence="2 4" key="2">
    <citation type="journal article" date="2018" name="Plant J.">
        <title>The Physcomitrella patens chromosome-scale assembly reveals moss genome structure and evolution.</title>
        <authorList>
            <person name="Lang D."/>
            <person name="Ullrich K.K."/>
            <person name="Murat F."/>
            <person name="Fuchs J."/>
            <person name="Jenkins J."/>
            <person name="Haas F.B."/>
            <person name="Piednoel M."/>
            <person name="Gundlach H."/>
            <person name="Van Bel M."/>
            <person name="Meyberg R."/>
            <person name="Vives C."/>
            <person name="Morata J."/>
            <person name="Symeonidi A."/>
            <person name="Hiss M."/>
            <person name="Muchero W."/>
            <person name="Kamisugi Y."/>
            <person name="Saleh O."/>
            <person name="Blanc G."/>
            <person name="Decker E.L."/>
            <person name="van Gessel N."/>
            <person name="Grimwood J."/>
            <person name="Hayes R.D."/>
            <person name="Graham S.W."/>
            <person name="Gunter L.E."/>
            <person name="McDaniel S.F."/>
            <person name="Hoernstein S.N.W."/>
            <person name="Larsson A."/>
            <person name="Li F.W."/>
            <person name="Perroud P.F."/>
            <person name="Phillips J."/>
            <person name="Ranjan P."/>
            <person name="Rokshar D.S."/>
            <person name="Rothfels C.J."/>
            <person name="Schneider L."/>
            <person name="Shu S."/>
            <person name="Stevenson D.W."/>
            <person name="Thummler F."/>
            <person name="Tillich M."/>
            <person name="Villarreal Aguilar J.C."/>
            <person name="Widiez T."/>
            <person name="Wong G.K."/>
            <person name="Wymore A."/>
            <person name="Zhang Y."/>
            <person name="Zimmer A.D."/>
            <person name="Quatrano R.S."/>
            <person name="Mayer K.F.X."/>
            <person name="Goodstein D."/>
            <person name="Casacuberta J.M."/>
            <person name="Vandepoele K."/>
            <person name="Reski R."/>
            <person name="Cuming A.C."/>
            <person name="Tuskan G.A."/>
            <person name="Maumus F."/>
            <person name="Salse J."/>
            <person name="Schmutz J."/>
            <person name="Rensing S.A."/>
        </authorList>
    </citation>
    <scope>NUCLEOTIDE SEQUENCE [LARGE SCALE GENOMIC DNA]</scope>
    <source>
        <strain evidence="3 4">cv. Gransden 2004</strain>
    </source>
</reference>
<sequence length="98" mass="10338">MSSPHPYADSVKAKLTHAPVGSTKSADVKAVSKDSRSAGGVELKLVAVITNMGKGAKIHPTVPSDGNKLPTEFTRSNTGFLLHTEALTIKVDQELVKK</sequence>
<feature type="region of interest" description="Disordered" evidence="1">
    <location>
        <begin position="1"/>
        <end position="37"/>
    </location>
</feature>
<dbReference type="Proteomes" id="UP000006727">
    <property type="component" value="Chromosome 14"/>
</dbReference>
<evidence type="ECO:0000313" key="3">
    <source>
        <dbReference type="EnsemblPlants" id="PAC:32960986.CDS.1"/>
    </source>
</evidence>
<organism evidence="2">
    <name type="scientific">Physcomitrium patens</name>
    <name type="common">Spreading-leaved earth moss</name>
    <name type="synonym">Physcomitrella patens</name>
    <dbReference type="NCBI Taxonomy" id="3218"/>
    <lineage>
        <taxon>Eukaryota</taxon>
        <taxon>Viridiplantae</taxon>
        <taxon>Streptophyta</taxon>
        <taxon>Embryophyta</taxon>
        <taxon>Bryophyta</taxon>
        <taxon>Bryophytina</taxon>
        <taxon>Bryopsida</taxon>
        <taxon>Funariidae</taxon>
        <taxon>Funariales</taxon>
        <taxon>Funariaceae</taxon>
        <taxon>Physcomitrium</taxon>
    </lineage>
</organism>
<keyword evidence="4" id="KW-1185">Reference proteome</keyword>
<proteinExistence type="predicted"/>
<protein>
    <submittedName>
        <fullName evidence="2 3">Uncharacterized protein</fullName>
    </submittedName>
</protein>
<reference evidence="2 4" key="1">
    <citation type="journal article" date="2008" name="Science">
        <title>The Physcomitrella genome reveals evolutionary insights into the conquest of land by plants.</title>
        <authorList>
            <person name="Rensing S."/>
            <person name="Lang D."/>
            <person name="Zimmer A."/>
            <person name="Terry A."/>
            <person name="Salamov A."/>
            <person name="Shapiro H."/>
            <person name="Nishiyama T."/>
            <person name="Perroud P.-F."/>
            <person name="Lindquist E."/>
            <person name="Kamisugi Y."/>
            <person name="Tanahashi T."/>
            <person name="Sakakibara K."/>
            <person name="Fujita T."/>
            <person name="Oishi K."/>
            <person name="Shin-I T."/>
            <person name="Kuroki Y."/>
            <person name="Toyoda A."/>
            <person name="Suzuki Y."/>
            <person name="Hashimoto A."/>
            <person name="Yamaguchi K."/>
            <person name="Sugano A."/>
            <person name="Kohara Y."/>
            <person name="Fujiyama A."/>
            <person name="Anterola A."/>
            <person name="Aoki S."/>
            <person name="Ashton N."/>
            <person name="Barbazuk W.B."/>
            <person name="Barker E."/>
            <person name="Bennetzen J."/>
            <person name="Bezanilla M."/>
            <person name="Blankenship R."/>
            <person name="Cho S.H."/>
            <person name="Dutcher S."/>
            <person name="Estelle M."/>
            <person name="Fawcett J.A."/>
            <person name="Gundlach H."/>
            <person name="Hanada K."/>
            <person name="Heyl A."/>
            <person name="Hicks K.A."/>
            <person name="Hugh J."/>
            <person name="Lohr M."/>
            <person name="Mayer K."/>
            <person name="Melkozernov A."/>
            <person name="Murata T."/>
            <person name="Nelson D."/>
            <person name="Pils B."/>
            <person name="Prigge M."/>
            <person name="Reiss B."/>
            <person name="Renner T."/>
            <person name="Rombauts S."/>
            <person name="Rushton P."/>
            <person name="Sanderfoot A."/>
            <person name="Schween G."/>
            <person name="Shiu S.-H."/>
            <person name="Stueber K."/>
            <person name="Theodoulou F.L."/>
            <person name="Tu H."/>
            <person name="Van de Peer Y."/>
            <person name="Verrier P.J."/>
            <person name="Waters E."/>
            <person name="Wood A."/>
            <person name="Yang L."/>
            <person name="Cove D."/>
            <person name="Cuming A."/>
            <person name="Hasebe M."/>
            <person name="Lucas S."/>
            <person name="Mishler D.B."/>
            <person name="Reski R."/>
            <person name="Grigoriev I."/>
            <person name="Quatrano R.S."/>
            <person name="Boore J.L."/>
        </authorList>
    </citation>
    <scope>NUCLEOTIDE SEQUENCE [LARGE SCALE GENOMIC DNA]</scope>
    <source>
        <strain evidence="3 4">cv. Gransden 2004</strain>
    </source>
</reference>
<gene>
    <name evidence="2" type="ORF">PHYPA_018191</name>
</gene>
<accession>A0A2K1JGX8</accession>
<evidence type="ECO:0000256" key="1">
    <source>
        <dbReference type="SAM" id="MobiDB-lite"/>
    </source>
</evidence>
<evidence type="ECO:0000313" key="2">
    <source>
        <dbReference type="EMBL" id="PNR40788.1"/>
    </source>
</evidence>
<feature type="compositionally biased region" description="Basic and acidic residues" evidence="1">
    <location>
        <begin position="26"/>
        <end position="36"/>
    </location>
</feature>
<name>A0A2K1JGX8_PHYPA</name>
<reference evidence="3" key="3">
    <citation type="submission" date="2020-12" db="UniProtKB">
        <authorList>
            <consortium name="EnsemblPlants"/>
        </authorList>
    </citation>
    <scope>IDENTIFICATION</scope>
</reference>
<dbReference type="EMBL" id="ABEU02000014">
    <property type="protein sequence ID" value="PNR40788.1"/>
    <property type="molecule type" value="Genomic_DNA"/>
</dbReference>
<dbReference type="PaxDb" id="3218-PP1S79_188V6.1"/>